<dbReference type="AlphaFoldDB" id="A0AAD5T9Q2"/>
<dbReference type="Gene3D" id="3.20.20.370">
    <property type="entry name" value="Glycoside hydrolase/deacetylase"/>
    <property type="match status" value="1"/>
</dbReference>
<feature type="region of interest" description="Disordered" evidence="3">
    <location>
        <begin position="352"/>
        <end position="405"/>
    </location>
</feature>
<evidence type="ECO:0000256" key="3">
    <source>
        <dbReference type="SAM" id="MobiDB-lite"/>
    </source>
</evidence>
<dbReference type="GO" id="GO:0004099">
    <property type="term" value="F:chitin deacetylase activity"/>
    <property type="evidence" value="ECO:0007669"/>
    <property type="project" value="TreeGrafter"/>
</dbReference>
<dbReference type="InterPro" id="IPR002509">
    <property type="entry name" value="NODB_dom"/>
</dbReference>
<evidence type="ECO:0000256" key="2">
    <source>
        <dbReference type="ARBA" id="ARBA00022801"/>
    </source>
</evidence>
<keyword evidence="2" id="KW-0378">Hydrolase</keyword>
<sequence>MATPDTYASYRVPEPPVVPKWTAFVKSLSNETEYPWINVAPSPSTNDGGATGGAANGVGAAWGTVANAATEVFSCPTGFWALSFDDGPVLTDQAMALLKTNGVVGTFFLIGSNVVNNATHAKFVQDLYNAGHQIALHTWTHRQISLQSTDEVISELIFNILSIYNVIGKVPRYFRPPYSAIDDRVRYILHSMGLRPVIWNIETLDAEIVTPPQQAPFGIDIAGQNLTVPLSIQHTENSFNQKYDPRWNYFPSSTQIGTTGRYTYDGFISLEHETTNTEIQVAQAIVPFAFQSGLKSVYVNECDQILPNASFYLDDNSLLVQFIKNINLPLTDADYAAFSGFFPANPAGGSSINGAPTTTDGSSSVFSGSGSKSSSGSGSSPTSFTTPTANSGSVHYPSEGKKRKQ</sequence>
<protein>
    <submittedName>
        <fullName evidence="5">Chitin deacetylase</fullName>
    </submittedName>
</protein>
<dbReference type="GO" id="GO:0005975">
    <property type="term" value="P:carbohydrate metabolic process"/>
    <property type="evidence" value="ECO:0007669"/>
    <property type="project" value="InterPro"/>
</dbReference>
<dbReference type="InterPro" id="IPR050248">
    <property type="entry name" value="Polysacc_deacetylase_ArnD"/>
</dbReference>
<dbReference type="GO" id="GO:0016020">
    <property type="term" value="C:membrane"/>
    <property type="evidence" value="ECO:0007669"/>
    <property type="project" value="TreeGrafter"/>
</dbReference>
<dbReference type="PROSITE" id="PS51677">
    <property type="entry name" value="NODB"/>
    <property type="match status" value="1"/>
</dbReference>
<dbReference type="GO" id="GO:0046872">
    <property type="term" value="F:metal ion binding"/>
    <property type="evidence" value="ECO:0007669"/>
    <property type="project" value="UniProtKB-KW"/>
</dbReference>
<evidence type="ECO:0000313" key="5">
    <source>
        <dbReference type="EMBL" id="KAJ3141910.1"/>
    </source>
</evidence>
<accession>A0AAD5T9Q2</accession>
<keyword evidence="6" id="KW-1185">Reference proteome</keyword>
<dbReference type="PANTHER" id="PTHR10587">
    <property type="entry name" value="GLYCOSYL TRANSFERASE-RELATED"/>
    <property type="match status" value="1"/>
</dbReference>
<organism evidence="5 6">
    <name type="scientific">Physocladia obscura</name>
    <dbReference type="NCBI Taxonomy" id="109957"/>
    <lineage>
        <taxon>Eukaryota</taxon>
        <taxon>Fungi</taxon>
        <taxon>Fungi incertae sedis</taxon>
        <taxon>Chytridiomycota</taxon>
        <taxon>Chytridiomycota incertae sedis</taxon>
        <taxon>Chytridiomycetes</taxon>
        <taxon>Chytridiales</taxon>
        <taxon>Chytriomycetaceae</taxon>
        <taxon>Physocladia</taxon>
    </lineage>
</organism>
<dbReference type="Pfam" id="PF01522">
    <property type="entry name" value="Polysacc_deac_1"/>
    <property type="match status" value="1"/>
</dbReference>
<dbReference type="Proteomes" id="UP001211907">
    <property type="component" value="Unassembled WGS sequence"/>
</dbReference>
<dbReference type="PANTHER" id="PTHR10587:SF133">
    <property type="entry name" value="CHITIN DEACETYLASE 1-RELATED"/>
    <property type="match status" value="1"/>
</dbReference>
<dbReference type="InterPro" id="IPR011330">
    <property type="entry name" value="Glyco_hydro/deAcase_b/a-brl"/>
</dbReference>
<evidence type="ECO:0000259" key="4">
    <source>
        <dbReference type="PROSITE" id="PS51677"/>
    </source>
</evidence>
<dbReference type="SUPFAM" id="SSF88713">
    <property type="entry name" value="Glycoside hydrolase/deacetylase"/>
    <property type="match status" value="1"/>
</dbReference>
<dbReference type="EMBL" id="JADGJH010000026">
    <property type="protein sequence ID" value="KAJ3141910.1"/>
    <property type="molecule type" value="Genomic_DNA"/>
</dbReference>
<name>A0AAD5T9Q2_9FUNG</name>
<evidence type="ECO:0000313" key="6">
    <source>
        <dbReference type="Proteomes" id="UP001211907"/>
    </source>
</evidence>
<proteinExistence type="predicted"/>
<evidence type="ECO:0000256" key="1">
    <source>
        <dbReference type="ARBA" id="ARBA00022723"/>
    </source>
</evidence>
<feature type="compositionally biased region" description="Low complexity" evidence="3">
    <location>
        <begin position="357"/>
        <end position="388"/>
    </location>
</feature>
<feature type="domain" description="NodB homology" evidence="4">
    <location>
        <begin position="78"/>
        <end position="297"/>
    </location>
</feature>
<comment type="caution">
    <text evidence="5">The sequence shown here is derived from an EMBL/GenBank/DDBJ whole genome shotgun (WGS) entry which is preliminary data.</text>
</comment>
<gene>
    <name evidence="5" type="primary">CDA2_7</name>
    <name evidence="5" type="ORF">HK100_005564</name>
</gene>
<dbReference type="GO" id="GO:0009272">
    <property type="term" value="P:fungal-type cell wall biogenesis"/>
    <property type="evidence" value="ECO:0007669"/>
    <property type="project" value="UniProtKB-ARBA"/>
</dbReference>
<reference evidence="5" key="1">
    <citation type="submission" date="2020-05" db="EMBL/GenBank/DDBJ databases">
        <title>Phylogenomic resolution of chytrid fungi.</title>
        <authorList>
            <person name="Stajich J.E."/>
            <person name="Amses K."/>
            <person name="Simmons R."/>
            <person name="Seto K."/>
            <person name="Myers J."/>
            <person name="Bonds A."/>
            <person name="Quandt C.A."/>
            <person name="Barry K."/>
            <person name="Liu P."/>
            <person name="Grigoriev I."/>
            <person name="Longcore J.E."/>
            <person name="James T.Y."/>
        </authorList>
    </citation>
    <scope>NUCLEOTIDE SEQUENCE</scope>
    <source>
        <strain evidence="5">JEL0513</strain>
    </source>
</reference>
<keyword evidence="1" id="KW-0479">Metal-binding</keyword>